<reference evidence="6 7" key="1">
    <citation type="submission" date="2018-03" db="EMBL/GenBank/DDBJ databases">
        <title>Comparative genomics illustrates the genes involved in a hyperalkaliphilic mechanisms of Serpentinomonas isolated from highly-alkaline calcium-rich serpentinized springs.</title>
        <authorList>
            <person name="Suzuki S."/>
            <person name="Ishii S."/>
            <person name="Walworth N."/>
            <person name="Bird L."/>
            <person name="Kuenen J.G."/>
            <person name="Nealson K.H."/>
        </authorList>
    </citation>
    <scope>NUCLEOTIDE SEQUENCE [LARGE SCALE GENOMIC DNA]</scope>
    <source>
        <strain evidence="6 7">83</strain>
    </source>
</reference>
<keyword evidence="3" id="KW-0238">DNA-binding</keyword>
<dbReference type="Pfam" id="PF01420">
    <property type="entry name" value="Methylase_S"/>
    <property type="match status" value="2"/>
</dbReference>
<evidence type="ECO:0000313" key="7">
    <source>
        <dbReference type="Proteomes" id="UP000238326"/>
    </source>
</evidence>
<dbReference type="GO" id="GO:0009307">
    <property type="term" value="P:DNA restriction-modification system"/>
    <property type="evidence" value="ECO:0007669"/>
    <property type="project" value="UniProtKB-KW"/>
</dbReference>
<dbReference type="Proteomes" id="UP000238326">
    <property type="component" value="Unassembled WGS sequence"/>
</dbReference>
<dbReference type="AlphaFoldDB" id="A0A2S9KE28"/>
<keyword evidence="7" id="KW-1185">Reference proteome</keyword>
<proteinExistence type="inferred from homology"/>
<dbReference type="InterPro" id="IPR044946">
    <property type="entry name" value="Restrct_endonuc_typeI_TRD_sf"/>
</dbReference>
<sequence length="437" mass="47959">MSDWFDGQLADSIAALNAGVSVNAEDRPHGSGEIGVLKTSAVSGGQFLPDQNKTVVEHERRLVAEPVQGDSILVSRMNTPALVGESCYVREAHPSLFLPDRLWQLKPKDSTKISMRWMSFVLQSAAYRRHVEVHATGTSGSMKNLPKSKLLALPISYPGLTEQAQIAQILDTLDTAIFETESIIAKLKAVKQGLLHDLLTRGIDANGELRPPQAEAPHLYKESPLGWIPQDWDTATLESVSSTVTSGSRDWARYYSESGALFVRIGNLTREHINFRFDSTIYVRPPRNADGQRTRLEPGDILISITADLGIVGVIPEGMGEAYINQHIAVVRPSFSAVNPRFVGHYLACPVAQIYISQLNDAGAKAGLNLPTVRGLLTVRPERREQDLIAERLDEIDKRIQNAAIEVAKLRELKAGLMDDLLTGRVRVTPLLEAAAP</sequence>
<dbReference type="Gene3D" id="1.10.287.1120">
    <property type="entry name" value="Bipartite methylase S protein"/>
    <property type="match status" value="1"/>
</dbReference>
<evidence type="ECO:0000313" key="6">
    <source>
        <dbReference type="EMBL" id="PRD68693.1"/>
    </source>
</evidence>
<accession>A0A2S9KE28</accession>
<comment type="similarity">
    <text evidence="1">Belongs to the type-I restriction system S methylase family.</text>
</comment>
<dbReference type="PANTHER" id="PTHR30408:SF12">
    <property type="entry name" value="TYPE I RESTRICTION ENZYME MJAVIII SPECIFICITY SUBUNIT"/>
    <property type="match status" value="1"/>
</dbReference>
<dbReference type="SUPFAM" id="SSF116734">
    <property type="entry name" value="DNA methylase specificity domain"/>
    <property type="match status" value="2"/>
</dbReference>
<evidence type="ECO:0000256" key="1">
    <source>
        <dbReference type="ARBA" id="ARBA00010923"/>
    </source>
</evidence>
<dbReference type="Gene3D" id="3.90.220.20">
    <property type="entry name" value="DNA methylase specificity domains"/>
    <property type="match status" value="2"/>
</dbReference>
<keyword evidence="6" id="KW-0540">Nuclease</keyword>
<feature type="coiled-coil region" evidence="4">
    <location>
        <begin position="393"/>
        <end position="420"/>
    </location>
</feature>
<dbReference type="PANTHER" id="PTHR30408">
    <property type="entry name" value="TYPE-1 RESTRICTION ENZYME ECOKI SPECIFICITY PROTEIN"/>
    <property type="match status" value="1"/>
</dbReference>
<dbReference type="InterPro" id="IPR000055">
    <property type="entry name" value="Restrct_endonuc_typeI_TRD"/>
</dbReference>
<name>A0A2S9KE28_9BURK</name>
<organism evidence="6 7">
    <name type="scientific">Malikia spinosa</name>
    <dbReference type="NCBI Taxonomy" id="86180"/>
    <lineage>
        <taxon>Bacteria</taxon>
        <taxon>Pseudomonadati</taxon>
        <taxon>Pseudomonadota</taxon>
        <taxon>Betaproteobacteria</taxon>
        <taxon>Burkholderiales</taxon>
        <taxon>Comamonadaceae</taxon>
        <taxon>Malikia</taxon>
    </lineage>
</organism>
<keyword evidence="6" id="KW-0378">Hydrolase</keyword>
<keyword evidence="6" id="KW-0255">Endonuclease</keyword>
<evidence type="ECO:0000256" key="2">
    <source>
        <dbReference type="ARBA" id="ARBA00022747"/>
    </source>
</evidence>
<dbReference type="GO" id="GO:0004519">
    <property type="term" value="F:endonuclease activity"/>
    <property type="evidence" value="ECO:0007669"/>
    <property type="project" value="UniProtKB-KW"/>
</dbReference>
<dbReference type="EMBL" id="PVLR01000024">
    <property type="protein sequence ID" value="PRD68693.1"/>
    <property type="molecule type" value="Genomic_DNA"/>
</dbReference>
<dbReference type="RefSeq" id="WP_105729652.1">
    <property type="nucleotide sequence ID" value="NZ_PVLR01000024.1"/>
</dbReference>
<keyword evidence="4" id="KW-0175">Coiled coil</keyword>
<dbReference type="InterPro" id="IPR052021">
    <property type="entry name" value="Type-I_RS_S_subunit"/>
</dbReference>
<gene>
    <name evidence="6" type="ORF">C6P61_09285</name>
</gene>
<comment type="caution">
    <text evidence="6">The sequence shown here is derived from an EMBL/GenBank/DDBJ whole genome shotgun (WGS) entry which is preliminary data.</text>
</comment>
<dbReference type="OrthoDB" id="5298944at2"/>
<evidence type="ECO:0000259" key="5">
    <source>
        <dbReference type="Pfam" id="PF01420"/>
    </source>
</evidence>
<evidence type="ECO:0000256" key="3">
    <source>
        <dbReference type="ARBA" id="ARBA00023125"/>
    </source>
</evidence>
<protein>
    <submittedName>
        <fullName evidence="6">Restriction endonuclease subunit S</fullName>
    </submittedName>
</protein>
<feature type="domain" description="Type I restriction modification DNA specificity" evidence="5">
    <location>
        <begin position="17"/>
        <end position="187"/>
    </location>
</feature>
<evidence type="ECO:0000256" key="4">
    <source>
        <dbReference type="SAM" id="Coils"/>
    </source>
</evidence>
<dbReference type="GO" id="GO:0003677">
    <property type="term" value="F:DNA binding"/>
    <property type="evidence" value="ECO:0007669"/>
    <property type="project" value="UniProtKB-KW"/>
</dbReference>
<feature type="domain" description="Type I restriction modification DNA specificity" evidence="5">
    <location>
        <begin position="295"/>
        <end position="403"/>
    </location>
</feature>
<keyword evidence="2" id="KW-0680">Restriction system</keyword>